<evidence type="ECO:0000313" key="10">
    <source>
        <dbReference type="Proteomes" id="UP000595663"/>
    </source>
</evidence>
<dbReference type="SUPFAM" id="SSF53756">
    <property type="entry name" value="UDP-Glycosyltransferase/glycogen phosphorylase"/>
    <property type="match status" value="1"/>
</dbReference>
<sequence length="366" mass="41102">MNILLLSAYDAASHAYWHKGLVDNLSQHQWTVLTLPPRYFSWRIRGNSLSWAFNEREVLEQEYDLIVATSMTDLSALRGFIPNLAGIPTLVYFHENQFAYPESGREYGNVEPKILNLYTALAADHICFNTAYNRHTFIAGCRALLKKLPDQIPTGVVEQLEQRSSVLQVPLSESSYLNHDPQPGPVRLIWNHRWEFDKGPEQLLNAMAGLCEAGVDFRLDLVGQQFRKVPEQFQALKELLGDRVGHWGFVESVGDYRRLLQQADIVLSTALHDFQGIAVLEGVAAGAMPLVPNRLAYPELFPADCCYRSGEGEAENLMTGIMDYAQKKNSGESVQAPDISALSWSSMAPQYENLLASITNIEARSR</sequence>
<dbReference type="Pfam" id="PF12038">
    <property type="entry name" value="QTMAN_N"/>
    <property type="match status" value="1"/>
</dbReference>
<comment type="similarity">
    <text evidence="1">Belongs to the glycosyltransferase group 1 family. Glycosyltransferase 4 subfamily.</text>
</comment>
<accession>A0A7R6PFQ8</accession>
<dbReference type="RefSeq" id="WP_019622053.1">
    <property type="nucleotide sequence ID" value="NZ_AP014545.1"/>
</dbReference>
<name>A0A7R6PFQ8_9GAMM</name>
<dbReference type="Gene3D" id="3.40.50.2000">
    <property type="entry name" value="Glycogen Phosphorylase B"/>
    <property type="match status" value="2"/>
</dbReference>
<evidence type="ECO:0000256" key="3">
    <source>
        <dbReference type="ARBA" id="ARBA00022679"/>
    </source>
</evidence>
<dbReference type="InterPro" id="IPR001296">
    <property type="entry name" value="Glyco_trans_1"/>
</dbReference>
<dbReference type="EMBL" id="AP014545">
    <property type="protein sequence ID" value="BBB25632.1"/>
    <property type="molecule type" value="Genomic_DNA"/>
</dbReference>
<protein>
    <recommendedName>
        <fullName evidence="5">tRNA-queuosine alpha-mannosyltransferase</fullName>
        <ecNumber evidence="4">2.4.1.110</ecNumber>
    </recommendedName>
</protein>
<dbReference type="OrthoDB" id="9792163at2"/>
<organism evidence="9 10">
    <name type="scientific">Amphritea japonica ATCC BAA-1530</name>
    <dbReference type="NCBI Taxonomy" id="1278309"/>
    <lineage>
        <taxon>Bacteria</taxon>
        <taxon>Pseudomonadati</taxon>
        <taxon>Pseudomonadota</taxon>
        <taxon>Gammaproteobacteria</taxon>
        <taxon>Oceanospirillales</taxon>
        <taxon>Oceanospirillaceae</taxon>
        <taxon>Amphritea</taxon>
    </lineage>
</organism>
<gene>
    <name evidence="9" type="ORF">AMJAP_1035</name>
</gene>
<dbReference type="PANTHER" id="PTHR13615">
    <property type="entry name" value="GLYCOSYLTRANSFERASE-LIKE 1"/>
    <property type="match status" value="1"/>
</dbReference>
<evidence type="ECO:0000256" key="2">
    <source>
        <dbReference type="ARBA" id="ARBA00022676"/>
    </source>
</evidence>
<feature type="domain" description="Glycosyl transferase family 1" evidence="7">
    <location>
        <begin position="192"/>
        <end position="300"/>
    </location>
</feature>
<dbReference type="InterPro" id="IPR051862">
    <property type="entry name" value="GT-like_domain_containing_1"/>
</dbReference>
<comment type="catalytic activity">
    <reaction evidence="6">
        <text>queuosine(34) in tRNA(Asp) + GDP-alpha-D-mannose = O-4''-alpha-D-mannosylqueuosine(34) in tRNA(Asp) + GDP + H(+)</text>
        <dbReference type="Rhea" id="RHEA:12885"/>
        <dbReference type="Rhea" id="RHEA-COMP:18572"/>
        <dbReference type="Rhea" id="RHEA-COMP:18581"/>
        <dbReference type="ChEBI" id="CHEBI:15378"/>
        <dbReference type="ChEBI" id="CHEBI:57527"/>
        <dbReference type="ChEBI" id="CHEBI:58189"/>
        <dbReference type="ChEBI" id="CHEBI:194431"/>
        <dbReference type="ChEBI" id="CHEBI:194442"/>
        <dbReference type="EC" id="2.4.1.110"/>
    </reaction>
    <physiologicalReaction direction="left-to-right" evidence="6">
        <dbReference type="Rhea" id="RHEA:12886"/>
    </physiologicalReaction>
</comment>
<dbReference type="Pfam" id="PF00534">
    <property type="entry name" value="Glycos_transf_1"/>
    <property type="match status" value="1"/>
</dbReference>
<evidence type="ECO:0000313" key="9">
    <source>
        <dbReference type="EMBL" id="BBB25632.1"/>
    </source>
</evidence>
<evidence type="ECO:0000256" key="4">
    <source>
        <dbReference type="ARBA" id="ARBA00044517"/>
    </source>
</evidence>
<evidence type="ECO:0000256" key="5">
    <source>
        <dbReference type="ARBA" id="ARBA00044539"/>
    </source>
</evidence>
<dbReference type="InterPro" id="IPR022701">
    <property type="entry name" value="QTMAN_N"/>
</dbReference>
<evidence type="ECO:0000256" key="1">
    <source>
        <dbReference type="ARBA" id="ARBA00009481"/>
    </source>
</evidence>
<evidence type="ECO:0000256" key="6">
    <source>
        <dbReference type="ARBA" id="ARBA00048439"/>
    </source>
</evidence>
<feature type="domain" description="tRNA-queuosine alpha-mannosyltransferase N-terminal" evidence="8">
    <location>
        <begin position="2"/>
        <end position="171"/>
    </location>
</feature>
<evidence type="ECO:0000259" key="8">
    <source>
        <dbReference type="Pfam" id="PF12038"/>
    </source>
</evidence>
<reference evidence="9 10" key="1">
    <citation type="journal article" date="2008" name="Int. J. Syst. Evol. Microbiol.">
        <title>Amphritea japonica sp. nov. and Amphritea balenae sp. nov., isolated from the sediment adjacent to sperm whale carcasses off Kagoshima, Japan.</title>
        <authorList>
            <person name="Miyazaki M."/>
            <person name="Nogi Y."/>
            <person name="Fujiwara Y."/>
            <person name="Kawato M."/>
            <person name="Nagahama T."/>
            <person name="Kubokawa K."/>
            <person name="Horikoshi K."/>
        </authorList>
    </citation>
    <scope>NUCLEOTIDE SEQUENCE [LARGE SCALE GENOMIC DNA]</scope>
    <source>
        <strain evidence="9 10">ATCC BAA-1530</strain>
    </source>
</reference>
<dbReference type="EC" id="2.4.1.110" evidence="4"/>
<dbReference type="GO" id="GO:0016438">
    <property type="term" value="F:tRNA-queuosine(34) beta-mannosyltransferase activity"/>
    <property type="evidence" value="ECO:0007669"/>
    <property type="project" value="UniProtKB-EC"/>
</dbReference>
<dbReference type="AlphaFoldDB" id="A0A7R6PFQ8"/>
<dbReference type="Proteomes" id="UP000595663">
    <property type="component" value="Chromosome"/>
</dbReference>
<keyword evidence="3 9" id="KW-0808">Transferase</keyword>
<dbReference type="KEGG" id="ajp:AMJAP_1035"/>
<dbReference type="PANTHER" id="PTHR13615:SF3">
    <property type="entry name" value="GLYCOSYLTRANSFERASE-LIKE DOMAIN-CONTAINING PROTEIN 1"/>
    <property type="match status" value="1"/>
</dbReference>
<proteinExistence type="inferred from homology"/>
<keyword evidence="2" id="KW-0328">Glycosyltransferase</keyword>
<keyword evidence="10" id="KW-1185">Reference proteome</keyword>
<evidence type="ECO:0000259" key="7">
    <source>
        <dbReference type="Pfam" id="PF00534"/>
    </source>
</evidence>